<dbReference type="InterPro" id="IPR000182">
    <property type="entry name" value="GNAT_dom"/>
</dbReference>
<comment type="caution">
    <text evidence="2">The sequence shown here is derived from an EMBL/GenBank/DDBJ whole genome shotgun (WGS) entry which is preliminary data.</text>
</comment>
<gene>
    <name evidence="2" type="ORF">GCM10011378_17940</name>
</gene>
<dbReference type="RefSeq" id="WP_188557486.1">
    <property type="nucleotide sequence ID" value="NZ_BMGS01000004.1"/>
</dbReference>
<sequence>MEATDLIQLSQAYASERLLLRSLKATDIDEAFLSWFQDDDLMRFYTNSRQTHTRESLLGSIEQGIASSTVYVFAIVDQESQNCIGTIKLGPINHDHKISDLVVLIGDRRFHGRGLAIEAIRLGNTIAFKEFGIRKLFGGMFETNQSSLKAYTRAGWVEEGRLKGHYLVEGQPVDRILVACFNPVFFPEKIQPAT</sequence>
<dbReference type="InterPro" id="IPR016181">
    <property type="entry name" value="Acyl_CoA_acyltransferase"/>
</dbReference>
<dbReference type="EMBL" id="BMGS01000004">
    <property type="protein sequence ID" value="GGG42019.1"/>
    <property type="molecule type" value="Genomic_DNA"/>
</dbReference>
<protein>
    <recommendedName>
        <fullName evidence="1">N-acetyltransferase domain-containing protein</fullName>
    </recommendedName>
</protein>
<dbReference type="PANTHER" id="PTHR43415:SF3">
    <property type="entry name" value="GNAT-FAMILY ACETYLTRANSFERASE"/>
    <property type="match status" value="1"/>
</dbReference>
<feature type="domain" description="N-acetyltransferase" evidence="1">
    <location>
        <begin position="26"/>
        <end position="174"/>
    </location>
</feature>
<proteinExistence type="predicted"/>
<dbReference type="Gene3D" id="3.40.630.30">
    <property type="match status" value="1"/>
</dbReference>
<organism evidence="2 3">
    <name type="scientific">Hymenobacter glacieicola</name>
    <dbReference type="NCBI Taxonomy" id="1562124"/>
    <lineage>
        <taxon>Bacteria</taxon>
        <taxon>Pseudomonadati</taxon>
        <taxon>Bacteroidota</taxon>
        <taxon>Cytophagia</taxon>
        <taxon>Cytophagales</taxon>
        <taxon>Hymenobacteraceae</taxon>
        <taxon>Hymenobacter</taxon>
    </lineage>
</organism>
<evidence type="ECO:0000313" key="3">
    <source>
        <dbReference type="Proteomes" id="UP000601361"/>
    </source>
</evidence>
<reference evidence="3" key="1">
    <citation type="journal article" date="2019" name="Int. J. Syst. Evol. Microbiol.">
        <title>The Global Catalogue of Microorganisms (GCM) 10K type strain sequencing project: providing services to taxonomists for standard genome sequencing and annotation.</title>
        <authorList>
            <consortium name="The Broad Institute Genomics Platform"/>
            <consortium name="The Broad Institute Genome Sequencing Center for Infectious Disease"/>
            <person name="Wu L."/>
            <person name="Ma J."/>
        </authorList>
    </citation>
    <scope>NUCLEOTIDE SEQUENCE [LARGE SCALE GENOMIC DNA]</scope>
    <source>
        <strain evidence="3">CGMCC 1.12990</strain>
    </source>
</reference>
<dbReference type="SUPFAM" id="SSF55729">
    <property type="entry name" value="Acyl-CoA N-acyltransferases (Nat)"/>
    <property type="match status" value="1"/>
</dbReference>
<dbReference type="PANTHER" id="PTHR43415">
    <property type="entry name" value="SPERMIDINE N(1)-ACETYLTRANSFERASE"/>
    <property type="match status" value="1"/>
</dbReference>
<accession>A0ABQ1WQS2</accession>
<evidence type="ECO:0000313" key="2">
    <source>
        <dbReference type="EMBL" id="GGG42019.1"/>
    </source>
</evidence>
<name>A0ABQ1WQS2_9BACT</name>
<keyword evidence="3" id="KW-1185">Reference proteome</keyword>
<evidence type="ECO:0000259" key="1">
    <source>
        <dbReference type="PROSITE" id="PS51186"/>
    </source>
</evidence>
<dbReference type="Pfam" id="PF13302">
    <property type="entry name" value="Acetyltransf_3"/>
    <property type="match status" value="1"/>
</dbReference>
<dbReference type="Proteomes" id="UP000601361">
    <property type="component" value="Unassembled WGS sequence"/>
</dbReference>
<dbReference type="PROSITE" id="PS51186">
    <property type="entry name" value="GNAT"/>
    <property type="match status" value="1"/>
</dbReference>